<protein>
    <submittedName>
        <fullName evidence="2">Uncharacterized protein</fullName>
    </submittedName>
</protein>
<proteinExistence type="predicted"/>
<feature type="transmembrane region" description="Helical" evidence="1">
    <location>
        <begin position="134"/>
        <end position="155"/>
    </location>
</feature>
<dbReference type="Proteomes" id="UP000557717">
    <property type="component" value="Unassembled WGS sequence"/>
</dbReference>
<evidence type="ECO:0000313" key="2">
    <source>
        <dbReference type="EMBL" id="MBB5350098.1"/>
    </source>
</evidence>
<feature type="transmembrane region" description="Helical" evidence="1">
    <location>
        <begin position="70"/>
        <end position="97"/>
    </location>
</feature>
<keyword evidence="1" id="KW-1133">Transmembrane helix</keyword>
<keyword evidence="3" id="KW-1185">Reference proteome</keyword>
<sequence length="164" mass="17061">MNDFQLGGEWGQDPPSGQRILATNRHATVHGSSFRGMVLGWAAQCSALGGISLIRIGWTSVDWADWGGFMVVFVLMSGLVCGIAWLLVAMPVTFCLASSIHAGLLEPGVFGVMGASLGLLMGILPWVMDWGIAVAWGFGGLAAVAGGVCGIWTAAELVRKGGRA</sequence>
<evidence type="ECO:0000313" key="3">
    <source>
        <dbReference type="Proteomes" id="UP000557717"/>
    </source>
</evidence>
<feature type="transmembrane region" description="Helical" evidence="1">
    <location>
        <begin position="38"/>
        <end position="58"/>
    </location>
</feature>
<gene>
    <name evidence="2" type="ORF">HNR46_000319</name>
</gene>
<reference evidence="2 3" key="1">
    <citation type="submission" date="2020-08" db="EMBL/GenBank/DDBJ databases">
        <title>Genomic Encyclopedia of Type Strains, Phase IV (KMG-IV): sequencing the most valuable type-strain genomes for metagenomic binning, comparative biology and taxonomic classification.</title>
        <authorList>
            <person name="Goeker M."/>
        </authorList>
    </citation>
    <scope>NUCLEOTIDE SEQUENCE [LARGE SCALE GENOMIC DNA]</scope>
    <source>
        <strain evidence="2 3">YC6886</strain>
    </source>
</reference>
<dbReference type="RefSeq" id="WP_184015133.1">
    <property type="nucleotide sequence ID" value="NZ_JACHFD010000001.1"/>
</dbReference>
<dbReference type="AlphaFoldDB" id="A0A840V5N5"/>
<evidence type="ECO:0000256" key="1">
    <source>
        <dbReference type="SAM" id="Phobius"/>
    </source>
</evidence>
<dbReference type="EMBL" id="JACHFD010000001">
    <property type="protein sequence ID" value="MBB5350098.1"/>
    <property type="molecule type" value="Genomic_DNA"/>
</dbReference>
<keyword evidence="1" id="KW-0812">Transmembrane</keyword>
<name>A0A840V5N5_9BACT</name>
<keyword evidence="1" id="KW-0472">Membrane</keyword>
<comment type="caution">
    <text evidence="2">The sequence shown here is derived from an EMBL/GenBank/DDBJ whole genome shotgun (WGS) entry which is preliminary data.</text>
</comment>
<organism evidence="2 3">
    <name type="scientific">Haloferula luteola</name>
    <dbReference type="NCBI Taxonomy" id="595692"/>
    <lineage>
        <taxon>Bacteria</taxon>
        <taxon>Pseudomonadati</taxon>
        <taxon>Verrucomicrobiota</taxon>
        <taxon>Verrucomicrobiia</taxon>
        <taxon>Verrucomicrobiales</taxon>
        <taxon>Verrucomicrobiaceae</taxon>
        <taxon>Haloferula</taxon>
    </lineage>
</organism>
<accession>A0A840V5N5</accession>
<feature type="transmembrane region" description="Helical" evidence="1">
    <location>
        <begin position="109"/>
        <end position="128"/>
    </location>
</feature>